<protein>
    <submittedName>
        <fullName evidence="1">Uncharacterized protein</fullName>
    </submittedName>
</protein>
<proteinExistence type="predicted"/>
<dbReference type="EMBL" id="QNRR01000006">
    <property type="protein sequence ID" value="RBP42437.1"/>
    <property type="molecule type" value="Genomic_DNA"/>
</dbReference>
<organism evidence="1 2">
    <name type="scientific">Roseimicrobium gellanilyticum</name>
    <dbReference type="NCBI Taxonomy" id="748857"/>
    <lineage>
        <taxon>Bacteria</taxon>
        <taxon>Pseudomonadati</taxon>
        <taxon>Verrucomicrobiota</taxon>
        <taxon>Verrucomicrobiia</taxon>
        <taxon>Verrucomicrobiales</taxon>
        <taxon>Verrucomicrobiaceae</taxon>
        <taxon>Roseimicrobium</taxon>
    </lineage>
</organism>
<evidence type="ECO:0000313" key="1">
    <source>
        <dbReference type="EMBL" id="RBP42437.1"/>
    </source>
</evidence>
<accession>A0A366HI46</accession>
<reference evidence="1 2" key="1">
    <citation type="submission" date="2018-06" db="EMBL/GenBank/DDBJ databases">
        <title>Genomic Encyclopedia of Type Strains, Phase IV (KMG-IV): sequencing the most valuable type-strain genomes for metagenomic binning, comparative biology and taxonomic classification.</title>
        <authorList>
            <person name="Goeker M."/>
        </authorList>
    </citation>
    <scope>NUCLEOTIDE SEQUENCE [LARGE SCALE GENOMIC DNA]</scope>
    <source>
        <strain evidence="1 2">DSM 25532</strain>
    </source>
</reference>
<keyword evidence="2" id="KW-1185">Reference proteome</keyword>
<dbReference type="AlphaFoldDB" id="A0A366HI46"/>
<name>A0A366HI46_9BACT</name>
<comment type="caution">
    <text evidence="1">The sequence shown here is derived from an EMBL/GenBank/DDBJ whole genome shotgun (WGS) entry which is preliminary data.</text>
</comment>
<gene>
    <name evidence="1" type="ORF">DES53_106144</name>
</gene>
<sequence>MNLESPQLIAARASLATFCTTTARETAQIAAVTYFVNSDEALILLREWAQLPHVRCIRHCIPGEEELQAAIAKLSERPDNCLPFAREERRQQAEKKLGQLHHCFRALLHPDLEKEFWTRHEREIQILARDESMLGQKWIEKFKR</sequence>
<dbReference type="RefSeq" id="WP_113959570.1">
    <property type="nucleotide sequence ID" value="NZ_QNRR01000006.1"/>
</dbReference>
<dbReference type="Proteomes" id="UP000253426">
    <property type="component" value="Unassembled WGS sequence"/>
</dbReference>
<evidence type="ECO:0000313" key="2">
    <source>
        <dbReference type="Proteomes" id="UP000253426"/>
    </source>
</evidence>